<organism evidence="3 4">
    <name type="scientific">Streptomyces niveus</name>
    <name type="common">Streptomyces spheroides</name>
    <dbReference type="NCBI Taxonomy" id="193462"/>
    <lineage>
        <taxon>Bacteria</taxon>
        <taxon>Bacillati</taxon>
        <taxon>Actinomycetota</taxon>
        <taxon>Actinomycetes</taxon>
        <taxon>Kitasatosporales</taxon>
        <taxon>Streptomycetaceae</taxon>
        <taxon>Streptomyces</taxon>
    </lineage>
</organism>
<reference evidence="3 4" key="1">
    <citation type="submission" date="2016-11" db="EMBL/GenBank/DDBJ databases">
        <title>Complete genome sequence of Streptomyces niveus SCSIO 3406.</title>
        <authorList>
            <person name="Zhu Q."/>
            <person name="Cheng W."/>
            <person name="Song Y."/>
            <person name="Li Q."/>
            <person name="Ju J."/>
        </authorList>
    </citation>
    <scope>NUCLEOTIDE SEQUENCE [LARGE SCALE GENOMIC DNA]</scope>
    <source>
        <strain evidence="3 4">SCSIO 3406</strain>
    </source>
</reference>
<gene>
    <name evidence="3" type="ORF">BBN63_18390</name>
</gene>
<dbReference type="Gene3D" id="3.40.50.1820">
    <property type="entry name" value="alpha/beta hydrolase"/>
    <property type="match status" value="1"/>
</dbReference>
<keyword evidence="4" id="KW-1185">Reference proteome</keyword>
<name>A0A1U9QUF8_STRNV</name>
<keyword evidence="1" id="KW-0732">Signal</keyword>
<evidence type="ECO:0000259" key="2">
    <source>
        <dbReference type="Pfam" id="PF05057"/>
    </source>
</evidence>
<dbReference type="EMBL" id="CP018047">
    <property type="protein sequence ID" value="AQU67898.1"/>
    <property type="molecule type" value="Genomic_DNA"/>
</dbReference>
<feature type="domain" description="DUF676" evidence="2">
    <location>
        <begin position="42"/>
        <end position="173"/>
    </location>
</feature>
<dbReference type="SUPFAM" id="SSF53474">
    <property type="entry name" value="alpha/beta-Hydrolases"/>
    <property type="match status" value="1"/>
</dbReference>
<dbReference type="Pfam" id="PF05057">
    <property type="entry name" value="DUF676"/>
    <property type="match status" value="1"/>
</dbReference>
<feature type="signal peptide" evidence="1">
    <location>
        <begin position="1"/>
        <end position="30"/>
    </location>
</feature>
<protein>
    <recommendedName>
        <fullName evidence="2">DUF676 domain-containing protein</fullName>
    </recommendedName>
</protein>
<dbReference type="KEGG" id="snw:BBN63_18390"/>
<dbReference type="InterPro" id="IPR007751">
    <property type="entry name" value="DUF676_lipase-like"/>
</dbReference>
<feature type="chain" id="PRO_5010744790" description="DUF676 domain-containing protein" evidence="1">
    <location>
        <begin position="31"/>
        <end position="280"/>
    </location>
</feature>
<sequence length="280" mass="30768">MQGLQRRFTLSISVLLAVVITMLTVTPAGAAPARSDGSGNRVIFVHGFAPSGKHDCADYFRSARTHFANKGWRGNLLTFGYYSGNTNCSYNYRGDRDKSLKTVAKAFANYVYNNYSRRNVKLDVVAHSMGGLVVRAALHHSAIGTPGFPRRLFIEDVVTLGTPHAGTDFPCQIWMQQCLDMKPGSPFLRSLPNGMPDSDMRTDWTTVSSFDDGIVPEGSGVAGSAEHEVQYDDGIGHNELRTISSGRHKSRIKHSTWSSWGNRVSPVEQARLAVLFHSTT</sequence>
<dbReference type="OrthoDB" id="8871309at2"/>
<accession>A0A1U9QUF8</accession>
<evidence type="ECO:0000313" key="4">
    <source>
        <dbReference type="Proteomes" id="UP000189677"/>
    </source>
</evidence>
<evidence type="ECO:0000256" key="1">
    <source>
        <dbReference type="SAM" id="SignalP"/>
    </source>
</evidence>
<dbReference type="InterPro" id="IPR029058">
    <property type="entry name" value="AB_hydrolase_fold"/>
</dbReference>
<proteinExistence type="predicted"/>
<dbReference type="AlphaFoldDB" id="A0A1U9QUF8"/>
<dbReference type="Proteomes" id="UP000189677">
    <property type="component" value="Chromosome"/>
</dbReference>
<evidence type="ECO:0000313" key="3">
    <source>
        <dbReference type="EMBL" id="AQU67898.1"/>
    </source>
</evidence>